<comment type="caution">
    <text evidence="1">The sequence shown here is derived from an EMBL/GenBank/DDBJ whole genome shotgun (WGS) entry which is preliminary data.</text>
</comment>
<accession>A0ACC2N1L8</accession>
<keyword evidence="2" id="KW-1185">Reference proteome</keyword>
<proteinExistence type="predicted"/>
<organism evidence="1 2">
    <name type="scientific">Eretmocerus hayati</name>
    <dbReference type="NCBI Taxonomy" id="131215"/>
    <lineage>
        <taxon>Eukaryota</taxon>
        <taxon>Metazoa</taxon>
        <taxon>Ecdysozoa</taxon>
        <taxon>Arthropoda</taxon>
        <taxon>Hexapoda</taxon>
        <taxon>Insecta</taxon>
        <taxon>Pterygota</taxon>
        <taxon>Neoptera</taxon>
        <taxon>Endopterygota</taxon>
        <taxon>Hymenoptera</taxon>
        <taxon>Apocrita</taxon>
        <taxon>Proctotrupomorpha</taxon>
        <taxon>Chalcidoidea</taxon>
        <taxon>Aphelinidae</taxon>
        <taxon>Aphelininae</taxon>
        <taxon>Eretmocerus</taxon>
    </lineage>
</organism>
<protein>
    <submittedName>
        <fullName evidence="1">Uncharacterized protein</fullName>
    </submittedName>
</protein>
<gene>
    <name evidence="1" type="ORF">QAD02_006535</name>
</gene>
<evidence type="ECO:0000313" key="1">
    <source>
        <dbReference type="EMBL" id="KAJ8664873.1"/>
    </source>
</evidence>
<name>A0ACC2N1L8_9HYME</name>
<sequence>MNNFNSIISIVGLLLLFCCSALGSSNKTNDLQEDKLAHPPKPVKSGDFPHQVSIQENGRHLCGGSLITPRHVLTAAHCISPYIEEPNFLTFINLTVEVGSVYLNKGKVHEIRRLSQKDDFDSSVRNPFVLPNDIGVITLKNPVKESASVKRIALPDENLVIPPKSPIIISGFGNASLFLKKTEVYTITQIECKKYFERTANKTILSSHICTNRGPGYGTCQGDSGGPLIYKNKIVGIVSAGDTKCDAGFPDVHTRVSSYLKYIKYEINYKFPAKEPDFTPAKAINIDSLNMKSKIANKQPEAKEITVDKQSQPKEESSHVPSVSNADSNQNPSIDRIIYVPPLPPASNLHLSALKNAPKILQRPPYSLPLNRIQPTYIYN</sequence>
<dbReference type="Proteomes" id="UP001239111">
    <property type="component" value="Chromosome 4"/>
</dbReference>
<reference evidence="1" key="1">
    <citation type="submission" date="2023-04" db="EMBL/GenBank/DDBJ databases">
        <title>A chromosome-level genome assembly of the parasitoid wasp Eretmocerus hayati.</title>
        <authorList>
            <person name="Zhong Y."/>
            <person name="Liu S."/>
            <person name="Liu Y."/>
        </authorList>
    </citation>
    <scope>NUCLEOTIDE SEQUENCE</scope>
    <source>
        <strain evidence="1">ZJU_SS_LIU_2023</strain>
    </source>
</reference>
<dbReference type="EMBL" id="CM056744">
    <property type="protein sequence ID" value="KAJ8664873.1"/>
    <property type="molecule type" value="Genomic_DNA"/>
</dbReference>
<evidence type="ECO:0000313" key="2">
    <source>
        <dbReference type="Proteomes" id="UP001239111"/>
    </source>
</evidence>